<organism evidence="2 3">
    <name type="scientific">Aspergillus cavernicola</name>
    <dbReference type="NCBI Taxonomy" id="176166"/>
    <lineage>
        <taxon>Eukaryota</taxon>
        <taxon>Fungi</taxon>
        <taxon>Dikarya</taxon>
        <taxon>Ascomycota</taxon>
        <taxon>Pezizomycotina</taxon>
        <taxon>Eurotiomycetes</taxon>
        <taxon>Eurotiomycetidae</taxon>
        <taxon>Eurotiales</taxon>
        <taxon>Aspergillaceae</taxon>
        <taxon>Aspergillus</taxon>
        <taxon>Aspergillus subgen. Nidulantes</taxon>
    </lineage>
</organism>
<protein>
    <submittedName>
        <fullName evidence="2">Uncharacterized protein</fullName>
    </submittedName>
</protein>
<proteinExistence type="predicted"/>
<dbReference type="EMBL" id="JBFXLS010000030">
    <property type="protein sequence ID" value="KAL2826454.1"/>
    <property type="molecule type" value="Genomic_DNA"/>
</dbReference>
<reference evidence="2 3" key="1">
    <citation type="submission" date="2024-07" db="EMBL/GenBank/DDBJ databases">
        <title>Section-level genome sequencing and comparative genomics of Aspergillus sections Usti and Cavernicolus.</title>
        <authorList>
            <consortium name="Lawrence Berkeley National Laboratory"/>
            <person name="Nybo J.L."/>
            <person name="Vesth T.C."/>
            <person name="Theobald S."/>
            <person name="Frisvad J.C."/>
            <person name="Larsen T.O."/>
            <person name="Kjaerboelling I."/>
            <person name="Rothschild-Mancinelli K."/>
            <person name="Lyhne E.K."/>
            <person name="Kogle M.E."/>
            <person name="Barry K."/>
            <person name="Clum A."/>
            <person name="Na H."/>
            <person name="Ledsgaard L."/>
            <person name="Lin J."/>
            <person name="Lipzen A."/>
            <person name="Kuo A."/>
            <person name="Riley R."/>
            <person name="Mondo S."/>
            <person name="LaButti K."/>
            <person name="Haridas S."/>
            <person name="Pangalinan J."/>
            <person name="Salamov A.A."/>
            <person name="Simmons B.A."/>
            <person name="Magnuson J.K."/>
            <person name="Chen J."/>
            <person name="Drula E."/>
            <person name="Henrissat B."/>
            <person name="Wiebenga A."/>
            <person name="Lubbers R.J."/>
            <person name="Gomes A.C."/>
            <person name="Makela M.R."/>
            <person name="Stajich J."/>
            <person name="Grigoriev I.V."/>
            <person name="Mortensen U.H."/>
            <person name="De vries R.P."/>
            <person name="Baker S.E."/>
            <person name="Andersen M.R."/>
        </authorList>
    </citation>
    <scope>NUCLEOTIDE SEQUENCE [LARGE SCALE GENOMIC DNA]</scope>
    <source>
        <strain evidence="2 3">CBS 600.67</strain>
    </source>
</reference>
<feature type="region of interest" description="Disordered" evidence="1">
    <location>
        <begin position="1"/>
        <end position="33"/>
    </location>
</feature>
<name>A0ABR4IGT4_9EURO</name>
<gene>
    <name evidence="2" type="ORF">BDW59DRAFT_65245</name>
</gene>
<dbReference type="Proteomes" id="UP001610335">
    <property type="component" value="Unassembled WGS sequence"/>
</dbReference>
<evidence type="ECO:0000313" key="3">
    <source>
        <dbReference type="Proteomes" id="UP001610335"/>
    </source>
</evidence>
<evidence type="ECO:0000313" key="2">
    <source>
        <dbReference type="EMBL" id="KAL2826454.1"/>
    </source>
</evidence>
<comment type="caution">
    <text evidence="2">The sequence shown here is derived from an EMBL/GenBank/DDBJ whole genome shotgun (WGS) entry which is preliminary data.</text>
</comment>
<keyword evidence="3" id="KW-1185">Reference proteome</keyword>
<accession>A0ABR4IGT4</accession>
<evidence type="ECO:0000256" key="1">
    <source>
        <dbReference type="SAM" id="MobiDB-lite"/>
    </source>
</evidence>
<sequence length="66" mass="7284">MFSHHLHIGEGVQANVDPGEGWESLHQGDAGAPPETRQIYRRAYAAIGFVFREYACGTVVVTVVRE</sequence>